<evidence type="ECO:0000313" key="5">
    <source>
        <dbReference type="Proteomes" id="UP000770015"/>
    </source>
</evidence>
<dbReference type="EMBL" id="JAGSXJ010000026">
    <property type="protein sequence ID" value="KAH6673939.1"/>
    <property type="molecule type" value="Genomic_DNA"/>
</dbReference>
<evidence type="ECO:0000313" key="4">
    <source>
        <dbReference type="EMBL" id="KAH6673939.1"/>
    </source>
</evidence>
<evidence type="ECO:0000256" key="2">
    <source>
        <dbReference type="SAM" id="SignalP"/>
    </source>
</evidence>
<evidence type="ECO:0000256" key="1">
    <source>
        <dbReference type="SAM" id="MobiDB-lite"/>
    </source>
</evidence>
<name>A0A9P8V409_9PEZI</name>
<feature type="domain" description="DUF7735" evidence="3">
    <location>
        <begin position="31"/>
        <end position="169"/>
    </location>
</feature>
<accession>A0A9P8V409</accession>
<protein>
    <recommendedName>
        <fullName evidence="3">DUF7735 domain-containing protein</fullName>
    </recommendedName>
</protein>
<sequence>MVSPSIPGLALLLPSLAMALDWDSTAHEVLFPKTALTQEPDPPVCNGTDLDQFFDVPERPSEFDEAMESYVLGRTPPCTASYPNRCFPDKDWWCGVSSVVPQSVLSEYSSYGSAASSWWEAQREEALENAALCPHGWREARWRDNTPITGLELNLTIIYAACYAEMMQAGTETTVLPAATSQTSVADSAQPGSLEAGQGATATLSPDEGNGGVGREATGVVSALMAIVAGITVMNSIF</sequence>
<feature type="chain" id="PRO_5040178493" description="DUF7735 domain-containing protein" evidence="2">
    <location>
        <begin position="20"/>
        <end position="238"/>
    </location>
</feature>
<evidence type="ECO:0000259" key="3">
    <source>
        <dbReference type="Pfam" id="PF24870"/>
    </source>
</evidence>
<keyword evidence="5" id="KW-1185">Reference proteome</keyword>
<comment type="caution">
    <text evidence="4">The sequence shown here is derived from an EMBL/GenBank/DDBJ whole genome shotgun (WGS) entry which is preliminary data.</text>
</comment>
<gene>
    <name evidence="4" type="ORF">F5X68DRAFT_214515</name>
</gene>
<dbReference type="Proteomes" id="UP000770015">
    <property type="component" value="Unassembled WGS sequence"/>
</dbReference>
<reference evidence="4" key="1">
    <citation type="journal article" date="2021" name="Nat. Commun.">
        <title>Genetic determinants of endophytism in the Arabidopsis root mycobiome.</title>
        <authorList>
            <person name="Mesny F."/>
            <person name="Miyauchi S."/>
            <person name="Thiergart T."/>
            <person name="Pickel B."/>
            <person name="Atanasova L."/>
            <person name="Karlsson M."/>
            <person name="Huettel B."/>
            <person name="Barry K.W."/>
            <person name="Haridas S."/>
            <person name="Chen C."/>
            <person name="Bauer D."/>
            <person name="Andreopoulos W."/>
            <person name="Pangilinan J."/>
            <person name="LaButti K."/>
            <person name="Riley R."/>
            <person name="Lipzen A."/>
            <person name="Clum A."/>
            <person name="Drula E."/>
            <person name="Henrissat B."/>
            <person name="Kohler A."/>
            <person name="Grigoriev I.V."/>
            <person name="Martin F.M."/>
            <person name="Hacquard S."/>
        </authorList>
    </citation>
    <scope>NUCLEOTIDE SEQUENCE</scope>
    <source>
        <strain evidence="4">MPI-SDFR-AT-0117</strain>
    </source>
</reference>
<proteinExistence type="predicted"/>
<keyword evidence="2" id="KW-0732">Signal</keyword>
<dbReference type="InterPro" id="IPR056637">
    <property type="entry name" value="DUF7735"/>
</dbReference>
<organism evidence="4 5">
    <name type="scientific">Plectosphaerella plurivora</name>
    <dbReference type="NCBI Taxonomy" id="936078"/>
    <lineage>
        <taxon>Eukaryota</taxon>
        <taxon>Fungi</taxon>
        <taxon>Dikarya</taxon>
        <taxon>Ascomycota</taxon>
        <taxon>Pezizomycotina</taxon>
        <taxon>Sordariomycetes</taxon>
        <taxon>Hypocreomycetidae</taxon>
        <taxon>Glomerellales</taxon>
        <taxon>Plectosphaerellaceae</taxon>
        <taxon>Plectosphaerella</taxon>
    </lineage>
</organism>
<feature type="region of interest" description="Disordered" evidence="1">
    <location>
        <begin position="186"/>
        <end position="213"/>
    </location>
</feature>
<dbReference type="AlphaFoldDB" id="A0A9P8V409"/>
<feature type="signal peptide" evidence="2">
    <location>
        <begin position="1"/>
        <end position="19"/>
    </location>
</feature>
<dbReference type="Pfam" id="PF24870">
    <property type="entry name" value="DUF7735"/>
    <property type="match status" value="1"/>
</dbReference>